<evidence type="ECO:0000256" key="3">
    <source>
        <dbReference type="ARBA" id="ARBA00004496"/>
    </source>
</evidence>
<evidence type="ECO:0000313" key="22">
    <source>
        <dbReference type="Proteomes" id="UP000008631"/>
    </source>
</evidence>
<name>E8R6Q5_ISOPI</name>
<dbReference type="HAMAP" id="MF_00037">
    <property type="entry name" value="MurB"/>
    <property type="match status" value="1"/>
</dbReference>
<keyword evidence="22" id="KW-1185">Reference proteome</keyword>
<dbReference type="AlphaFoldDB" id="E8R6Q5"/>
<dbReference type="GO" id="GO:0071949">
    <property type="term" value="F:FAD binding"/>
    <property type="evidence" value="ECO:0007669"/>
    <property type="project" value="InterPro"/>
</dbReference>
<dbReference type="InterPro" id="IPR011601">
    <property type="entry name" value="MurB_C"/>
</dbReference>
<evidence type="ECO:0000256" key="13">
    <source>
        <dbReference type="ARBA" id="ARBA00022984"/>
    </source>
</evidence>
<comment type="cofactor">
    <cofactor evidence="1 19">
        <name>FAD</name>
        <dbReference type="ChEBI" id="CHEBI:57692"/>
    </cofactor>
</comment>
<comment type="function">
    <text evidence="2 19">Cell wall formation.</text>
</comment>
<evidence type="ECO:0000313" key="21">
    <source>
        <dbReference type="EMBL" id="ADV63957.1"/>
    </source>
</evidence>
<dbReference type="EC" id="1.3.1.98" evidence="5 19"/>
<organism evidence="21 22">
    <name type="scientific">Isosphaera pallida (strain ATCC 43644 / DSM 9630 / IS1B)</name>
    <dbReference type="NCBI Taxonomy" id="575540"/>
    <lineage>
        <taxon>Bacteria</taxon>
        <taxon>Pseudomonadati</taxon>
        <taxon>Planctomycetota</taxon>
        <taxon>Planctomycetia</taxon>
        <taxon>Isosphaerales</taxon>
        <taxon>Isosphaeraceae</taxon>
        <taxon>Isosphaera</taxon>
    </lineage>
</organism>
<keyword evidence="7 19" id="KW-0963">Cytoplasm</keyword>
<dbReference type="InterPro" id="IPR016169">
    <property type="entry name" value="FAD-bd_PCMH_sub2"/>
</dbReference>
<keyword evidence="9 19" id="KW-0285">Flavoprotein</keyword>
<reference evidence="21 22" key="1">
    <citation type="journal article" date="2011" name="Stand. Genomic Sci.">
        <title>Complete genome sequence of Isosphaera pallida type strain (IS1B).</title>
        <authorList>
            <consortium name="US DOE Joint Genome Institute (JGI-PGF)"/>
            <person name="Goker M."/>
            <person name="Cleland D."/>
            <person name="Saunders E."/>
            <person name="Lapidus A."/>
            <person name="Nolan M."/>
            <person name="Lucas S."/>
            <person name="Hammon N."/>
            <person name="Deshpande S."/>
            <person name="Cheng J.F."/>
            <person name="Tapia R."/>
            <person name="Han C."/>
            <person name="Goodwin L."/>
            <person name="Pitluck S."/>
            <person name="Liolios K."/>
            <person name="Pagani I."/>
            <person name="Ivanova N."/>
            <person name="Mavromatis K."/>
            <person name="Pati A."/>
            <person name="Chen A."/>
            <person name="Palaniappan K."/>
            <person name="Land M."/>
            <person name="Hauser L."/>
            <person name="Chang Y.J."/>
            <person name="Jeffries C.D."/>
            <person name="Detter J.C."/>
            <person name="Beck B."/>
            <person name="Woyke T."/>
            <person name="Bristow J."/>
            <person name="Eisen J.A."/>
            <person name="Markowitz V."/>
            <person name="Hugenholtz P."/>
            <person name="Kyrpides N.C."/>
            <person name="Klenk H.P."/>
        </authorList>
    </citation>
    <scope>NUCLEOTIDE SEQUENCE [LARGE SCALE GENOMIC DNA]</scope>
    <source>
        <strain evidence="22">ATCC 43644 / DSM 9630 / IS1B</strain>
    </source>
</reference>
<dbReference type="InParanoid" id="E8R6Q5"/>
<dbReference type="FunCoup" id="E8R6Q5">
    <property type="interactions" value="401"/>
</dbReference>
<keyword evidence="8 19" id="KW-0132">Cell division</keyword>
<evidence type="ECO:0000256" key="18">
    <source>
        <dbReference type="ARBA" id="ARBA00048914"/>
    </source>
</evidence>
<dbReference type="Gene3D" id="3.30.43.10">
    <property type="entry name" value="Uridine Diphospho-n-acetylenolpyruvylglucosamine Reductase, domain 2"/>
    <property type="match status" value="1"/>
</dbReference>
<dbReference type="SUPFAM" id="SSF56194">
    <property type="entry name" value="Uridine diphospho-N-Acetylenolpyruvylglucosamine reductase, MurB, C-terminal domain"/>
    <property type="match status" value="1"/>
</dbReference>
<evidence type="ECO:0000256" key="16">
    <source>
        <dbReference type="ARBA" id="ARBA00023316"/>
    </source>
</evidence>
<dbReference type="eggNOG" id="COG0812">
    <property type="taxonomic scope" value="Bacteria"/>
</dbReference>
<feature type="domain" description="FAD-binding PCMH-type" evidence="20">
    <location>
        <begin position="25"/>
        <end position="191"/>
    </location>
</feature>
<dbReference type="PROSITE" id="PS51387">
    <property type="entry name" value="FAD_PCMH"/>
    <property type="match status" value="1"/>
</dbReference>
<dbReference type="GO" id="GO:0008360">
    <property type="term" value="P:regulation of cell shape"/>
    <property type="evidence" value="ECO:0007669"/>
    <property type="project" value="UniProtKB-KW"/>
</dbReference>
<dbReference type="SUPFAM" id="SSF56176">
    <property type="entry name" value="FAD-binding/transporter-associated domain-like"/>
    <property type="match status" value="1"/>
</dbReference>
<evidence type="ECO:0000256" key="19">
    <source>
        <dbReference type="HAMAP-Rule" id="MF_00037"/>
    </source>
</evidence>
<sequence>MHPLDEFSAIVTTDAPLAPLTWFRVGGPASRLARPRHTEELAAVYTRSREAGLPIRLLGGGSNVLARDAGVDGVVIHLESPAFSDLTVDPESGRIRAGAAVPLTSLCSTAARAGLSGLESLIGIPGTVGGGLIAGAAHRHVALRSLVERIEFLDGRGQPHTADRDELNASSTTEPVVDGVLIAADFQLQRDDPEQVVRRMRHLWIIKREQQPYGHQSSGYIFRDPSPERSAASIVEAAGLKGMRAGNVEISDRNANFLIAHPGATAEDVTRLIDHVRDRIARAFQIELEVNLSIW</sequence>
<comment type="caution">
    <text evidence="19">Lacks conserved residue(s) required for the propagation of feature annotation.</text>
</comment>
<dbReference type="GO" id="GO:0008762">
    <property type="term" value="F:UDP-N-acetylmuramate dehydrogenase activity"/>
    <property type="evidence" value="ECO:0007669"/>
    <property type="project" value="UniProtKB-UniRule"/>
</dbReference>
<comment type="similarity">
    <text evidence="19">Belongs to the MurB family.</text>
</comment>
<evidence type="ECO:0000256" key="11">
    <source>
        <dbReference type="ARBA" id="ARBA00022857"/>
    </source>
</evidence>
<dbReference type="Pfam" id="PF02873">
    <property type="entry name" value="MurB_C"/>
    <property type="match status" value="1"/>
</dbReference>
<proteinExistence type="inferred from homology"/>
<dbReference type="GO" id="GO:0071555">
    <property type="term" value="P:cell wall organization"/>
    <property type="evidence" value="ECO:0007669"/>
    <property type="project" value="UniProtKB-KW"/>
</dbReference>
<evidence type="ECO:0000256" key="9">
    <source>
        <dbReference type="ARBA" id="ARBA00022630"/>
    </source>
</evidence>
<keyword evidence="11 19" id="KW-0521">NADP</keyword>
<keyword evidence="13 19" id="KW-0573">Peptidoglycan synthesis</keyword>
<keyword evidence="15 19" id="KW-0131">Cell cycle</keyword>
<evidence type="ECO:0000256" key="8">
    <source>
        <dbReference type="ARBA" id="ARBA00022618"/>
    </source>
</evidence>
<dbReference type="InterPro" id="IPR003170">
    <property type="entry name" value="MurB"/>
</dbReference>
<evidence type="ECO:0000256" key="10">
    <source>
        <dbReference type="ARBA" id="ARBA00022827"/>
    </source>
</evidence>
<protein>
    <recommendedName>
        <fullName evidence="6 19">UDP-N-acetylenolpyruvoylglucosamine reductase</fullName>
        <ecNumber evidence="5 19">1.3.1.98</ecNumber>
    </recommendedName>
    <alternativeName>
        <fullName evidence="17 19">UDP-N-acetylmuramate dehydrogenase</fullName>
    </alternativeName>
</protein>
<dbReference type="NCBIfam" id="TIGR00179">
    <property type="entry name" value="murB"/>
    <property type="match status" value="1"/>
</dbReference>
<evidence type="ECO:0000256" key="6">
    <source>
        <dbReference type="ARBA" id="ARBA00015188"/>
    </source>
</evidence>
<accession>E8R6Q5</accession>
<evidence type="ECO:0000256" key="7">
    <source>
        <dbReference type="ARBA" id="ARBA00022490"/>
    </source>
</evidence>
<dbReference type="UniPathway" id="UPA00219"/>
<dbReference type="Pfam" id="PF01565">
    <property type="entry name" value="FAD_binding_4"/>
    <property type="match status" value="1"/>
</dbReference>
<dbReference type="EMBL" id="CP002353">
    <property type="protein sequence ID" value="ADV63957.1"/>
    <property type="molecule type" value="Genomic_DNA"/>
</dbReference>
<dbReference type="Gene3D" id="3.90.78.10">
    <property type="entry name" value="UDP-N-acetylenolpyruvoylglucosamine reductase, C-terminal domain"/>
    <property type="match status" value="1"/>
</dbReference>
<dbReference type="InterPro" id="IPR016167">
    <property type="entry name" value="FAD-bd_PCMH_sub1"/>
</dbReference>
<comment type="catalytic activity">
    <reaction evidence="18 19">
        <text>UDP-N-acetyl-alpha-D-muramate + NADP(+) = UDP-N-acetyl-3-O-(1-carboxyvinyl)-alpha-D-glucosamine + NADPH + H(+)</text>
        <dbReference type="Rhea" id="RHEA:12248"/>
        <dbReference type="ChEBI" id="CHEBI:15378"/>
        <dbReference type="ChEBI" id="CHEBI:57783"/>
        <dbReference type="ChEBI" id="CHEBI:58349"/>
        <dbReference type="ChEBI" id="CHEBI:68483"/>
        <dbReference type="ChEBI" id="CHEBI:70757"/>
        <dbReference type="EC" id="1.3.1.98"/>
    </reaction>
</comment>
<dbReference type="GO" id="GO:0051301">
    <property type="term" value="P:cell division"/>
    <property type="evidence" value="ECO:0007669"/>
    <property type="project" value="UniProtKB-KW"/>
</dbReference>
<evidence type="ECO:0000256" key="5">
    <source>
        <dbReference type="ARBA" id="ARBA00012518"/>
    </source>
</evidence>
<dbReference type="Proteomes" id="UP000008631">
    <property type="component" value="Chromosome"/>
</dbReference>
<evidence type="ECO:0000256" key="1">
    <source>
        <dbReference type="ARBA" id="ARBA00001974"/>
    </source>
</evidence>
<comment type="pathway">
    <text evidence="4 19">Cell wall biogenesis; peptidoglycan biosynthesis.</text>
</comment>
<dbReference type="KEGG" id="ipa:Isop_3398"/>
<evidence type="ECO:0000256" key="14">
    <source>
        <dbReference type="ARBA" id="ARBA00023002"/>
    </source>
</evidence>
<keyword evidence="12 19" id="KW-0133">Cell shape</keyword>
<evidence type="ECO:0000259" key="20">
    <source>
        <dbReference type="PROSITE" id="PS51387"/>
    </source>
</evidence>
<dbReference type="HOGENOM" id="CLU_035304_1_1_0"/>
<keyword evidence="14 19" id="KW-0560">Oxidoreductase</keyword>
<keyword evidence="16 19" id="KW-0961">Cell wall biogenesis/degradation</keyword>
<dbReference type="InterPro" id="IPR006094">
    <property type="entry name" value="Oxid_FAD_bind_N"/>
</dbReference>
<dbReference type="PANTHER" id="PTHR21071">
    <property type="entry name" value="UDP-N-ACETYLENOLPYRUVOYLGLUCOSAMINE REDUCTASE"/>
    <property type="match status" value="1"/>
</dbReference>
<dbReference type="Gene3D" id="3.30.465.10">
    <property type="match status" value="1"/>
</dbReference>
<evidence type="ECO:0000256" key="4">
    <source>
        <dbReference type="ARBA" id="ARBA00004752"/>
    </source>
</evidence>
<dbReference type="InterPro" id="IPR016166">
    <property type="entry name" value="FAD-bd_PCMH"/>
</dbReference>
<evidence type="ECO:0000256" key="15">
    <source>
        <dbReference type="ARBA" id="ARBA00023306"/>
    </source>
</evidence>
<keyword evidence="10 19" id="KW-0274">FAD</keyword>
<dbReference type="GO" id="GO:0009252">
    <property type="term" value="P:peptidoglycan biosynthetic process"/>
    <property type="evidence" value="ECO:0007669"/>
    <property type="project" value="UniProtKB-UniRule"/>
</dbReference>
<evidence type="ECO:0000256" key="12">
    <source>
        <dbReference type="ARBA" id="ARBA00022960"/>
    </source>
</evidence>
<dbReference type="GO" id="GO:0005829">
    <property type="term" value="C:cytosol"/>
    <property type="evidence" value="ECO:0007669"/>
    <property type="project" value="TreeGrafter"/>
</dbReference>
<dbReference type="InterPro" id="IPR036318">
    <property type="entry name" value="FAD-bd_PCMH-like_sf"/>
</dbReference>
<dbReference type="PANTHER" id="PTHR21071:SF4">
    <property type="entry name" value="UDP-N-ACETYLENOLPYRUVOYLGLUCOSAMINE REDUCTASE"/>
    <property type="match status" value="1"/>
</dbReference>
<dbReference type="STRING" id="575540.Isop_3398"/>
<comment type="subcellular location">
    <subcellularLocation>
        <location evidence="3 19">Cytoplasm</location>
    </subcellularLocation>
</comment>
<dbReference type="InterPro" id="IPR036635">
    <property type="entry name" value="MurB_C_sf"/>
</dbReference>
<gene>
    <name evidence="19" type="primary">murB</name>
    <name evidence="21" type="ordered locus">Isop_3398</name>
</gene>
<dbReference type="OrthoDB" id="9804753at2"/>
<evidence type="ECO:0000256" key="17">
    <source>
        <dbReference type="ARBA" id="ARBA00031026"/>
    </source>
</evidence>
<evidence type="ECO:0000256" key="2">
    <source>
        <dbReference type="ARBA" id="ARBA00003921"/>
    </source>
</evidence>